<organism evidence="5 6">
    <name type="scientific">Alcanivorax nanhaiticus</name>
    <dbReference type="NCBI Taxonomy" id="1177154"/>
    <lineage>
        <taxon>Bacteria</taxon>
        <taxon>Pseudomonadati</taxon>
        <taxon>Pseudomonadota</taxon>
        <taxon>Gammaproteobacteria</taxon>
        <taxon>Oceanospirillales</taxon>
        <taxon>Alcanivoracaceae</taxon>
        <taxon>Alcanivorax</taxon>
    </lineage>
</organism>
<evidence type="ECO:0000313" key="6">
    <source>
        <dbReference type="Proteomes" id="UP000029444"/>
    </source>
</evidence>
<dbReference type="PATRIC" id="fig|1177154.3.peg.3568"/>
<gene>
    <name evidence="5" type="ORF">Y5S_03558</name>
</gene>
<dbReference type="GO" id="GO:0016491">
    <property type="term" value="F:oxidoreductase activity"/>
    <property type="evidence" value="ECO:0007669"/>
    <property type="project" value="UniProtKB-KW"/>
</dbReference>
<dbReference type="eggNOG" id="COG0778">
    <property type="taxonomic scope" value="Bacteria"/>
</dbReference>
<keyword evidence="1" id="KW-0285">Flavoprotein</keyword>
<dbReference type="OrthoDB" id="9784375at2"/>
<dbReference type="SUPFAM" id="SSF55469">
    <property type="entry name" value="FMN-dependent nitroreductase-like"/>
    <property type="match status" value="1"/>
</dbReference>
<dbReference type="RefSeq" id="WP_035235002.1">
    <property type="nucleotide sequence ID" value="NZ_ARXV01000021.1"/>
</dbReference>
<dbReference type="Pfam" id="PF00881">
    <property type="entry name" value="Nitroreductase"/>
    <property type="match status" value="1"/>
</dbReference>
<evidence type="ECO:0000256" key="1">
    <source>
        <dbReference type="ARBA" id="ARBA00022630"/>
    </source>
</evidence>
<dbReference type="PANTHER" id="PTHR23026:SF90">
    <property type="entry name" value="IODOTYROSINE DEIODINASE 1"/>
    <property type="match status" value="1"/>
</dbReference>
<dbReference type="InterPro" id="IPR000415">
    <property type="entry name" value="Nitroreductase-like"/>
</dbReference>
<evidence type="ECO:0000256" key="2">
    <source>
        <dbReference type="ARBA" id="ARBA00022643"/>
    </source>
</evidence>
<feature type="domain" description="Nitroreductase" evidence="4">
    <location>
        <begin position="8"/>
        <end position="214"/>
    </location>
</feature>
<evidence type="ECO:0000256" key="3">
    <source>
        <dbReference type="ARBA" id="ARBA00023002"/>
    </source>
</evidence>
<dbReference type="CDD" id="cd02136">
    <property type="entry name" value="PnbA_NfnB-like"/>
    <property type="match status" value="1"/>
</dbReference>
<dbReference type="AlphaFoldDB" id="A0A095SFT2"/>
<name>A0A095SFT2_9GAMM</name>
<sequence length="244" mass="27016">MEFKDAMAQRHSVRAFSDKPVSDELLDALLTTASTSPSWSNTQPYMIAIAKGAVLEELRETLPPKFDELVSLARGSKIRQIKAKLTNNGVPDGDFQPVTNYPKDLQPRRNATGHQLYELLGIERGDKAGRHQQMRENFRFFNAPVALFIFVHEGLDVYSPLDAGIFLQSLMLAATDAGLGTCAQGALALWRSPLEKHFDIPTHYKLLCGLSLGYEADEAINRFKPKRAPLDELLVPVKAPGNAV</sequence>
<evidence type="ECO:0000313" key="5">
    <source>
        <dbReference type="EMBL" id="KGD63179.1"/>
    </source>
</evidence>
<dbReference type="STRING" id="1177154.Y5S_03558"/>
<dbReference type="InterPro" id="IPR050627">
    <property type="entry name" value="Nitroreductase/BluB"/>
</dbReference>
<keyword evidence="6" id="KW-1185">Reference proteome</keyword>
<proteinExistence type="predicted"/>
<dbReference type="InterPro" id="IPR029479">
    <property type="entry name" value="Nitroreductase"/>
</dbReference>
<reference evidence="5 6" key="1">
    <citation type="submission" date="2012-09" db="EMBL/GenBank/DDBJ databases">
        <title>Genome Sequence of alkane-degrading Bacterium Alcanivorax sp. 19-m-6.</title>
        <authorList>
            <person name="Lai Q."/>
            <person name="Shao Z."/>
        </authorList>
    </citation>
    <scope>NUCLEOTIDE SEQUENCE [LARGE SCALE GENOMIC DNA]</scope>
    <source>
        <strain evidence="5 6">19-m-6</strain>
    </source>
</reference>
<dbReference type="PANTHER" id="PTHR23026">
    <property type="entry name" value="NADPH NITROREDUCTASE"/>
    <property type="match status" value="1"/>
</dbReference>
<comment type="caution">
    <text evidence="5">The sequence shown here is derived from an EMBL/GenBank/DDBJ whole genome shotgun (WGS) entry which is preliminary data.</text>
</comment>
<dbReference type="Gene3D" id="3.40.109.10">
    <property type="entry name" value="NADH Oxidase"/>
    <property type="match status" value="1"/>
</dbReference>
<dbReference type="Proteomes" id="UP000029444">
    <property type="component" value="Unassembled WGS sequence"/>
</dbReference>
<keyword evidence="2" id="KW-0288">FMN</keyword>
<keyword evidence="3" id="KW-0560">Oxidoreductase</keyword>
<accession>A0A095SFT2</accession>
<protein>
    <submittedName>
        <fullName evidence="5">Nitrobenzoate reductase</fullName>
    </submittedName>
</protein>
<dbReference type="EMBL" id="ARXV01000021">
    <property type="protein sequence ID" value="KGD63179.1"/>
    <property type="molecule type" value="Genomic_DNA"/>
</dbReference>
<evidence type="ECO:0000259" key="4">
    <source>
        <dbReference type="Pfam" id="PF00881"/>
    </source>
</evidence>